<dbReference type="Gene3D" id="3.40.250.10">
    <property type="entry name" value="Rhodanese-like domain"/>
    <property type="match status" value="1"/>
</dbReference>
<dbReference type="InterPro" id="IPR040503">
    <property type="entry name" value="TRHO_N"/>
</dbReference>
<name>A0A3M8D9X3_9BACL</name>
<dbReference type="InterPro" id="IPR020936">
    <property type="entry name" value="TrhO"/>
</dbReference>
<feature type="domain" description="Rhodanese" evidence="2">
    <location>
        <begin position="127"/>
        <end position="221"/>
    </location>
</feature>
<comment type="catalytic activity">
    <reaction evidence="1">
        <text>uridine(34) in tRNA + AH2 + O2 = 5-hydroxyuridine(34) in tRNA + A + H2O</text>
        <dbReference type="Rhea" id="RHEA:64224"/>
        <dbReference type="Rhea" id="RHEA-COMP:11727"/>
        <dbReference type="Rhea" id="RHEA-COMP:13381"/>
        <dbReference type="ChEBI" id="CHEBI:13193"/>
        <dbReference type="ChEBI" id="CHEBI:15377"/>
        <dbReference type="ChEBI" id="CHEBI:15379"/>
        <dbReference type="ChEBI" id="CHEBI:17499"/>
        <dbReference type="ChEBI" id="CHEBI:65315"/>
        <dbReference type="ChEBI" id="CHEBI:136877"/>
    </reaction>
</comment>
<evidence type="ECO:0000313" key="4">
    <source>
        <dbReference type="Proteomes" id="UP000271031"/>
    </source>
</evidence>
<evidence type="ECO:0000259" key="2">
    <source>
        <dbReference type="PROSITE" id="PS50206"/>
    </source>
</evidence>
<dbReference type="PANTHER" id="PTHR43268">
    <property type="entry name" value="THIOSULFATE SULFURTRANSFERASE/RHODANESE-LIKE DOMAIN-CONTAINING PROTEIN 2"/>
    <property type="match status" value="1"/>
</dbReference>
<organism evidence="3 4">
    <name type="scientific">Brevibacillus fluminis</name>
    <dbReference type="NCBI Taxonomy" id="511487"/>
    <lineage>
        <taxon>Bacteria</taxon>
        <taxon>Bacillati</taxon>
        <taxon>Bacillota</taxon>
        <taxon>Bacilli</taxon>
        <taxon>Bacillales</taxon>
        <taxon>Paenibacillaceae</taxon>
        <taxon>Brevibacillus</taxon>
    </lineage>
</organism>
<dbReference type="EMBL" id="RHHQ01000017">
    <property type="protein sequence ID" value="RNB84449.1"/>
    <property type="molecule type" value="Genomic_DNA"/>
</dbReference>
<dbReference type="InterPro" id="IPR001763">
    <property type="entry name" value="Rhodanese-like_dom"/>
</dbReference>
<keyword evidence="1" id="KW-0819">tRNA processing</keyword>
<keyword evidence="1" id="KW-0560">Oxidoreductase</keyword>
<dbReference type="Gene3D" id="3.30.70.100">
    <property type="match status" value="1"/>
</dbReference>
<dbReference type="Proteomes" id="UP000271031">
    <property type="component" value="Unassembled WGS sequence"/>
</dbReference>
<dbReference type="GO" id="GO:0016740">
    <property type="term" value="F:transferase activity"/>
    <property type="evidence" value="ECO:0007669"/>
    <property type="project" value="UniProtKB-KW"/>
</dbReference>
<keyword evidence="3" id="KW-0808">Transferase</keyword>
<dbReference type="InterPro" id="IPR022111">
    <property type="entry name" value="Rhodanese_C"/>
</dbReference>
<dbReference type="Pfam" id="PF17773">
    <property type="entry name" value="UPF0176_N"/>
    <property type="match status" value="1"/>
</dbReference>
<dbReference type="Pfam" id="PF12368">
    <property type="entry name" value="Rhodanese_C"/>
    <property type="match status" value="1"/>
</dbReference>
<dbReference type="GO" id="GO:0016705">
    <property type="term" value="F:oxidoreductase activity, acting on paired donors, with incorporation or reduction of molecular oxygen"/>
    <property type="evidence" value="ECO:0007669"/>
    <property type="project" value="UniProtKB-UniRule"/>
</dbReference>
<dbReference type="HAMAP" id="MF_00469">
    <property type="entry name" value="TrhO"/>
    <property type="match status" value="1"/>
</dbReference>
<comment type="caution">
    <text evidence="3">The sequence shown here is derived from an EMBL/GenBank/DDBJ whole genome shotgun (WGS) entry which is preliminary data.</text>
</comment>
<dbReference type="OrthoDB" id="9778326at2"/>
<protein>
    <recommendedName>
        <fullName evidence="1">tRNA uridine(34) hydroxylase</fullName>
        <ecNumber evidence="1">1.14.-.-</ecNumber>
    </recommendedName>
    <alternativeName>
        <fullName evidence="1">tRNA hydroxylation protein O</fullName>
    </alternativeName>
</protein>
<dbReference type="RefSeq" id="WP_122919732.1">
    <property type="nucleotide sequence ID" value="NZ_RHHQ01000017.1"/>
</dbReference>
<evidence type="ECO:0000256" key="1">
    <source>
        <dbReference type="HAMAP-Rule" id="MF_00469"/>
    </source>
</evidence>
<dbReference type="InterPro" id="IPR036873">
    <property type="entry name" value="Rhodanese-like_dom_sf"/>
</dbReference>
<accession>A0A3M8D9X3</accession>
<proteinExistence type="inferred from homology"/>
<dbReference type="PROSITE" id="PS50206">
    <property type="entry name" value="RHODANESE_3"/>
    <property type="match status" value="1"/>
</dbReference>
<dbReference type="NCBIfam" id="NF001135">
    <property type="entry name" value="PRK00142.1-3"/>
    <property type="match status" value="1"/>
</dbReference>
<dbReference type="Pfam" id="PF00581">
    <property type="entry name" value="Rhodanese"/>
    <property type="match status" value="1"/>
</dbReference>
<dbReference type="CDD" id="cd01518">
    <property type="entry name" value="RHOD_YceA"/>
    <property type="match status" value="1"/>
</dbReference>
<gene>
    <name evidence="1" type="primary">trhO</name>
    <name evidence="3" type="ORF">EDM56_20250</name>
</gene>
<sequence length="307" mass="36127">MTEQKPYRVLLYYKYVHIDQYEEYAAEHLAFCKELELKGRILIAEEGINGTVSGTVEQTDAYMEYMKKDPRFHDTFFKIDEVDQHAFKKMFVRAKKELVTFRLEDDIDPNQLTGKYLSPKEFHDALQEEDVIVLDGRNYYEYDIGHFRNAIRPEVESFREFPDWIRENLSQHKDKKILTYCTGGIRCEKLSGFLIREGFKDVGQLHGGIVTYGKDPEVQGRLYDGKCYVFDERISVPINHTEEDIIVGKCRFCGKQEDRYVNCANPECNDQMICCEECETEHQRSCSTECREHPRNRYVKELPVLNG</sequence>
<keyword evidence="4" id="KW-1185">Reference proteome</keyword>
<dbReference type="AlphaFoldDB" id="A0A3M8D9X3"/>
<reference evidence="3 4" key="1">
    <citation type="submission" date="2018-10" db="EMBL/GenBank/DDBJ databases">
        <title>Phylogenomics of Brevibacillus.</title>
        <authorList>
            <person name="Dunlap C."/>
        </authorList>
    </citation>
    <scope>NUCLEOTIDE SEQUENCE [LARGE SCALE GENOMIC DNA]</scope>
    <source>
        <strain evidence="3 4">JCM 15716</strain>
    </source>
</reference>
<evidence type="ECO:0000313" key="3">
    <source>
        <dbReference type="EMBL" id="RNB84449.1"/>
    </source>
</evidence>
<comment type="similarity">
    <text evidence="1">Belongs to the TrhO family.</text>
</comment>
<dbReference type="SMART" id="SM00450">
    <property type="entry name" value="RHOD"/>
    <property type="match status" value="1"/>
</dbReference>
<dbReference type="SUPFAM" id="SSF52821">
    <property type="entry name" value="Rhodanese/Cell cycle control phosphatase"/>
    <property type="match status" value="1"/>
</dbReference>
<dbReference type="PANTHER" id="PTHR43268:SF3">
    <property type="entry name" value="RHODANESE-LIKE DOMAIN-CONTAINING PROTEIN 7-RELATED"/>
    <property type="match status" value="1"/>
</dbReference>
<dbReference type="GO" id="GO:0006400">
    <property type="term" value="P:tRNA modification"/>
    <property type="evidence" value="ECO:0007669"/>
    <property type="project" value="UniProtKB-UniRule"/>
</dbReference>
<dbReference type="EC" id="1.14.-.-" evidence="1"/>
<comment type="function">
    <text evidence="1">Catalyzes oxygen-dependent 5-hydroxyuridine (ho5U) modification at position 34 in tRNAs.</text>
</comment>